<sequence length="651" mass="74046">MTLAQHFAAYSEWRARISGVLEKFAGWLVENELTDAQIDRRIAQLRDKLREDRLHVAFVAEFSRGKSELINAIFFAGYGNRILPSTAGRTTMCPTELMYDRAKPPSIELLPIESRESNSSLSEYKHLPAQWERLPIDTSSAEAMQEALRHVSDVIRVDLAMAKRLGFAMTDGELAALRIDEQGDVEIPRWRHAIINFPHPLLQQGLVILDTPGLNAIGTEPELTLSLLPNAHAVLFILAADTGVTQSDLMVWREYIGTPVGRKKGRIVVLNKIDSLWDELKSAEEIDAEITRQVDTCAWALDLPEDQIFPVSAQKALVAKINDDPELLQRSQLTRLERALSEELIPAKQEIVRDSIHVEFADCHQRTHSLLESRLAGLREQLGELADLRGKNKGVVEYMMGKVRGEKEEFESGLQRYYAVRSVFSQLSNKLFAHLGLDALRLLSTSTRDAMVTATFSSTLTNAIDRFFTVARGNLASSRAEVTEIMTMMEAIYKKFAVEHGLKLGTPTAFSLQKYEKEIDRLDQWCHTHINSVFQLLTHEKSQLTQRFFEEVAVQVRKAFEHANRDAETWLKAIMLPLEVQIREHQIQLKRRLESIKRIHQATDSLEERIDELEHVESKLLLQLTVLGKISENFREILQQTVNREEMLSAA</sequence>
<reference evidence="2 3" key="1">
    <citation type="submission" date="2014-07" db="EMBL/GenBank/DDBJ databases">
        <title>Expanding our view of genomic diversity in Candidatus Accumulibacter clades.</title>
        <authorList>
            <person name="Skennerton C.T."/>
            <person name="Barr J.J."/>
            <person name="Slater F.R."/>
            <person name="Bond P.L."/>
            <person name="Tyson G.W."/>
        </authorList>
    </citation>
    <scope>NUCLEOTIDE SEQUENCE [LARGE SCALE GENOMIC DNA]</scope>
    <source>
        <strain evidence="3">SK-01</strain>
    </source>
</reference>
<dbReference type="STRING" id="1457154.CAPSK01_002512"/>
<evidence type="ECO:0000313" key="2">
    <source>
        <dbReference type="EMBL" id="KFB67924.1"/>
    </source>
</evidence>
<gene>
    <name evidence="2" type="ORF">CAPSK01_002512</name>
</gene>
<dbReference type="Pfam" id="PF00350">
    <property type="entry name" value="Dynamin_N"/>
    <property type="match status" value="1"/>
</dbReference>
<organism evidence="2 3">
    <name type="scientific">Candidatus Accumulibacter vicinus</name>
    <dbReference type="NCBI Taxonomy" id="2954382"/>
    <lineage>
        <taxon>Bacteria</taxon>
        <taxon>Pseudomonadati</taxon>
        <taxon>Pseudomonadota</taxon>
        <taxon>Betaproteobacteria</taxon>
        <taxon>Candidatus Accumulibacter</taxon>
    </lineage>
</organism>
<dbReference type="InterPro" id="IPR045063">
    <property type="entry name" value="Dynamin_N"/>
</dbReference>
<dbReference type="Gene3D" id="3.40.50.300">
    <property type="entry name" value="P-loop containing nucleotide triphosphate hydrolases"/>
    <property type="match status" value="1"/>
</dbReference>
<dbReference type="AlphaFoldDB" id="A0A084XZN0"/>
<dbReference type="PANTHER" id="PTHR43681">
    <property type="entry name" value="TRANSMEMBRANE GTPASE FZO"/>
    <property type="match status" value="1"/>
</dbReference>
<dbReference type="PANTHER" id="PTHR43681:SF1">
    <property type="entry name" value="SARCALUMENIN"/>
    <property type="match status" value="1"/>
</dbReference>
<dbReference type="SUPFAM" id="SSF52540">
    <property type="entry name" value="P-loop containing nucleoside triphosphate hydrolases"/>
    <property type="match status" value="1"/>
</dbReference>
<feature type="domain" description="Dynamin N-terminal" evidence="1">
    <location>
        <begin position="56"/>
        <end position="256"/>
    </location>
</feature>
<dbReference type="Proteomes" id="UP000019812">
    <property type="component" value="Unassembled WGS sequence"/>
</dbReference>
<dbReference type="EMBL" id="JDSS02000024">
    <property type="protein sequence ID" value="KFB67924.1"/>
    <property type="molecule type" value="Genomic_DNA"/>
</dbReference>
<evidence type="ECO:0000259" key="1">
    <source>
        <dbReference type="Pfam" id="PF00350"/>
    </source>
</evidence>
<dbReference type="InterPro" id="IPR027417">
    <property type="entry name" value="P-loop_NTPase"/>
</dbReference>
<comment type="caution">
    <text evidence="2">The sequence shown here is derived from an EMBL/GenBank/DDBJ whole genome shotgun (WGS) entry which is preliminary data.</text>
</comment>
<proteinExistence type="predicted"/>
<evidence type="ECO:0000313" key="3">
    <source>
        <dbReference type="Proteomes" id="UP000019812"/>
    </source>
</evidence>
<protein>
    <submittedName>
        <fullName evidence="2">Putative GTPase</fullName>
    </submittedName>
</protein>
<accession>A0A084XZN0</accession>
<dbReference type="RefSeq" id="WP_034926373.1">
    <property type="nucleotide sequence ID" value="NZ_JDSS02000024.1"/>
</dbReference>
<dbReference type="InterPro" id="IPR051943">
    <property type="entry name" value="TRAFAC_Dynamin-like_GTPase"/>
</dbReference>
<name>A0A084XZN0_9PROT</name>